<proteinExistence type="predicted"/>
<sequence length="71" mass="8180">MQENMFISPEQLHILVRHRQSVKTNEPLQVSMHSFTGRIDKLHRILIISAVLALLCVRKRLVGVFGKMKSV</sequence>
<dbReference type="EMBL" id="CCYD01000019">
    <property type="protein sequence ID" value="CEG35212.1"/>
    <property type="molecule type" value="Genomic_DNA"/>
</dbReference>
<evidence type="ECO:0000313" key="2">
    <source>
        <dbReference type="Proteomes" id="UP000054928"/>
    </source>
</evidence>
<organism evidence="1 2">
    <name type="scientific">Plasmopara halstedii</name>
    <name type="common">Downy mildew of sunflower</name>
    <dbReference type="NCBI Taxonomy" id="4781"/>
    <lineage>
        <taxon>Eukaryota</taxon>
        <taxon>Sar</taxon>
        <taxon>Stramenopiles</taxon>
        <taxon>Oomycota</taxon>
        <taxon>Peronosporomycetes</taxon>
        <taxon>Peronosporales</taxon>
        <taxon>Peronosporaceae</taxon>
        <taxon>Plasmopara</taxon>
    </lineage>
</organism>
<protein>
    <submittedName>
        <fullName evidence="1">Uncharacterized protein</fullName>
    </submittedName>
</protein>
<name>A0A0P1A457_PLAHL</name>
<accession>A0A0P1A457</accession>
<dbReference type="AlphaFoldDB" id="A0A0P1A457"/>
<dbReference type="GeneID" id="36398237"/>
<dbReference type="Proteomes" id="UP000054928">
    <property type="component" value="Unassembled WGS sequence"/>
</dbReference>
<evidence type="ECO:0000313" key="1">
    <source>
        <dbReference type="EMBL" id="CEG35212.1"/>
    </source>
</evidence>
<keyword evidence="2" id="KW-1185">Reference proteome</keyword>
<dbReference type="RefSeq" id="XP_024571581.1">
    <property type="nucleotide sequence ID" value="XM_024721000.1"/>
</dbReference>
<reference evidence="2" key="1">
    <citation type="submission" date="2014-09" db="EMBL/GenBank/DDBJ databases">
        <authorList>
            <person name="Sharma Rahul"/>
            <person name="Thines Marco"/>
        </authorList>
    </citation>
    <scope>NUCLEOTIDE SEQUENCE [LARGE SCALE GENOMIC DNA]</scope>
</reference>